<evidence type="ECO:0008006" key="3">
    <source>
        <dbReference type="Google" id="ProtNLM"/>
    </source>
</evidence>
<sequence length="1017" mass="118663">MENYHFKLNNYQKQKPFSSFLSGVSGLKGIPLWAFYVNRGQLISSFGIRNKDGAIMEFFPANAAYHYVSRIGFRTFIKIDNKVYECFKEQGEYQTLDVYQDRVSITQNLEEEKISIKITYFTLPNERMAALVRKVEIINHSNDERQIEIVDGLAQILPTGVDYGGYKAISNLLQSWMQTKNKEEYVFYTLRGSTGDEAEVSEISEGNFVHSRSSIKPTYIYDYKALFLEDTSLEIPYAFINGDILEQKQTHVNQVPAAMVHYAFKLNKEFKFVSMFGYSETEDKLDEFVKKTNLNYFLNKESENKQIHDEITSTIKMKTNFPIYDAYLKQCYLDNVLRGGYPIQIEAKDKDATYYIYSRKHGDLERDYNFFNLEPAYYSQGNGNFRDVLQNRRNDLVFFPKIKAFNVLMFTSFIQDDGYNPLSIEGIEFIYEGDINNLDTELIKFIQNPFTPGKLLMVIEDLKLDESLFKTILAQSKVIYKASFGEGYWEDHFTYLLDLIEGFESIYPDFVEDLLFNQKVSIYQSNAYVVPRNQKYVMTHKKTIRQFGSVKHLDEMDHWLKENKKIIEIPVISKLLTLVLNKYAHLDPKGIGLSYEGNKPGWNDACNGIPGLFGSGVSETFELLKLVSYLRKNIEKYGDYELDILSDTKEFINKLNLINEQDDFRHWDQRMNALEAYRKNRLTRNTNISKVNSKEIFEITSKIETVLEKAVHKAKALSDIIPTYLTYEATSYDEIVDDNNQQVIGDYGLPLVNVHSFEMRALPSFLEGPARYLKNLAKPEEAKSIYDNVKQSGLYDKKHKFYQTSVSLEEESFEIGRLKAFTPGWLERESNFLHMTYKYLLGLLKSGLYDTFYEEIKTNYTCFMDPEVYGRSPIENSSFIVTSSNPDPKKHGQGFVSRLSGSTAEMLSMFSYMFYGKNLFKYLNGQLIFELNPKLNKEFFIDHKIETTLFKDIKLTYHNELLVNTYDEDAYIEKIVLTTKDQVIKFDQSFIEEKWAKDIRKKNVLKIDVYYNKEENK</sequence>
<dbReference type="SUPFAM" id="SSF48208">
    <property type="entry name" value="Six-hairpin glycosidases"/>
    <property type="match status" value="1"/>
</dbReference>
<accession>A0A7U9XUQ1</accession>
<dbReference type="InterPro" id="IPR008928">
    <property type="entry name" value="6-hairpin_glycosidase_sf"/>
</dbReference>
<dbReference type="KEGG" id="manr:MPAN_006810"/>
<evidence type="ECO:0000313" key="1">
    <source>
        <dbReference type="EMBL" id="BCR35788.1"/>
    </source>
</evidence>
<name>A0A7U9XUQ1_9MOLU</name>
<proteinExistence type="predicted"/>
<dbReference type="RefSeq" id="WP_176238623.1">
    <property type="nucleotide sequence ID" value="NZ_AP024412.1"/>
</dbReference>
<dbReference type="EMBL" id="AP024412">
    <property type="protein sequence ID" value="BCR35788.1"/>
    <property type="molecule type" value="Genomic_DNA"/>
</dbReference>
<gene>
    <name evidence="1" type="ORF">MPAN_006810</name>
</gene>
<reference evidence="1" key="1">
    <citation type="submission" date="2021-01" db="EMBL/GenBank/DDBJ databases">
        <title>Draft genome sequence of Acholeplasmataceae bacterium strain Mahy22.</title>
        <authorList>
            <person name="Watanabe M."/>
            <person name="Kojima H."/>
            <person name="Fukui M."/>
        </authorList>
    </citation>
    <scope>NUCLEOTIDE SEQUENCE</scope>
    <source>
        <strain evidence="1">Mahy22</strain>
    </source>
</reference>
<dbReference type="Gene3D" id="1.50.10.10">
    <property type="match status" value="1"/>
</dbReference>
<organism evidence="1 2">
    <name type="scientific">Mariniplasma anaerobium</name>
    <dbReference type="NCBI Taxonomy" id="2735436"/>
    <lineage>
        <taxon>Bacteria</taxon>
        <taxon>Bacillati</taxon>
        <taxon>Mycoplasmatota</taxon>
        <taxon>Mollicutes</taxon>
        <taxon>Acholeplasmatales</taxon>
        <taxon>Acholeplasmataceae</taxon>
        <taxon>Mariniplasma</taxon>
    </lineage>
</organism>
<dbReference type="AlphaFoldDB" id="A0A7U9XUQ1"/>
<dbReference type="GO" id="GO:0005975">
    <property type="term" value="P:carbohydrate metabolic process"/>
    <property type="evidence" value="ECO:0007669"/>
    <property type="project" value="InterPro"/>
</dbReference>
<dbReference type="InterPro" id="IPR012341">
    <property type="entry name" value="6hp_glycosidase-like_sf"/>
</dbReference>
<protein>
    <recommendedName>
        <fullName evidence="3">Cellobiose phosphorylase</fullName>
    </recommendedName>
</protein>
<keyword evidence="2" id="KW-1185">Reference proteome</keyword>
<dbReference type="Proteomes" id="UP000620133">
    <property type="component" value="Chromosome"/>
</dbReference>
<evidence type="ECO:0000313" key="2">
    <source>
        <dbReference type="Proteomes" id="UP000620133"/>
    </source>
</evidence>